<dbReference type="RefSeq" id="WP_203761349.1">
    <property type="nucleotide sequence ID" value="NZ_BAAABO010000029.1"/>
</dbReference>
<dbReference type="EMBL" id="BOMI01000033">
    <property type="protein sequence ID" value="GID73430.1"/>
    <property type="molecule type" value="Genomic_DNA"/>
</dbReference>
<keyword evidence="2" id="KW-1185">Reference proteome</keyword>
<gene>
    <name evidence="1" type="ORF">Ade02nite_20710</name>
</gene>
<evidence type="ECO:0000313" key="2">
    <source>
        <dbReference type="Proteomes" id="UP000609879"/>
    </source>
</evidence>
<dbReference type="Proteomes" id="UP000609879">
    <property type="component" value="Unassembled WGS sequence"/>
</dbReference>
<organism evidence="1 2">
    <name type="scientific">Paractinoplanes deccanensis</name>
    <dbReference type="NCBI Taxonomy" id="113561"/>
    <lineage>
        <taxon>Bacteria</taxon>
        <taxon>Bacillati</taxon>
        <taxon>Actinomycetota</taxon>
        <taxon>Actinomycetes</taxon>
        <taxon>Micromonosporales</taxon>
        <taxon>Micromonosporaceae</taxon>
        <taxon>Paractinoplanes</taxon>
    </lineage>
</organism>
<protein>
    <submittedName>
        <fullName evidence="1">Uncharacterized protein</fullName>
    </submittedName>
</protein>
<sequence length="85" mass="9337">MDDYDTDGELGVRMHDVIDATRDPLSTRGYDPAGIRDGWAVSSRCDTCGGLLEWAGSIADPVVGRYVHIAPEADHRPALRLVEQR</sequence>
<accession>A0ABQ3Y0D8</accession>
<name>A0ABQ3Y0D8_9ACTN</name>
<evidence type="ECO:0000313" key="1">
    <source>
        <dbReference type="EMBL" id="GID73430.1"/>
    </source>
</evidence>
<comment type="caution">
    <text evidence="1">The sequence shown here is derived from an EMBL/GenBank/DDBJ whole genome shotgun (WGS) entry which is preliminary data.</text>
</comment>
<proteinExistence type="predicted"/>
<reference evidence="1 2" key="1">
    <citation type="submission" date="2021-01" db="EMBL/GenBank/DDBJ databases">
        <title>Whole genome shotgun sequence of Actinoplanes deccanensis NBRC 13994.</title>
        <authorList>
            <person name="Komaki H."/>
            <person name="Tamura T."/>
        </authorList>
    </citation>
    <scope>NUCLEOTIDE SEQUENCE [LARGE SCALE GENOMIC DNA]</scope>
    <source>
        <strain evidence="1 2">NBRC 13994</strain>
    </source>
</reference>